<dbReference type="eggNOG" id="ENOG50314BE">
    <property type="taxonomic scope" value="Bacteria"/>
</dbReference>
<dbReference type="Gene3D" id="3.80.10.10">
    <property type="entry name" value="Ribonuclease Inhibitor"/>
    <property type="match status" value="1"/>
</dbReference>
<comment type="caution">
    <text evidence="1">The sequence shown here is derived from an EMBL/GenBank/DDBJ whole genome shotgun (WGS) entry which is preliminary data.</text>
</comment>
<reference evidence="1 2" key="2">
    <citation type="submission" date="2008-04" db="EMBL/GenBank/DDBJ databases">
        <authorList>
            <person name="Fulton L."/>
            <person name="Clifton S."/>
            <person name="Fulton B."/>
            <person name="Xu J."/>
            <person name="Minx P."/>
            <person name="Pepin K.H."/>
            <person name="Johnson M."/>
            <person name="Thiruvilangam P."/>
            <person name="Bhonagiri V."/>
            <person name="Nash W.E."/>
            <person name="Mardis E.R."/>
            <person name="Wilson R.K."/>
        </authorList>
    </citation>
    <scope>NUCLEOTIDE SEQUENCE [LARGE SCALE GENOMIC DNA]</scope>
    <source>
        <strain evidence="1 2">DSM 17136</strain>
    </source>
</reference>
<dbReference type="AlphaFoldDB" id="B3JE76"/>
<sequence>MVDYPPNIIVIKIKTNMEKGIKRIEQNGVHVAYLTCPQIKLNKYKNATMLSLWHIKGNSMDFILDMPELQDIRMYSCKFNDYTALNKLTHLKRLCINGIATKEEQTFDYIANLSPLEELIICNIKPFSKFPNLSNLHSLYWLFIWECKNLVDIKNIADIPNLRVFDWCCSQLKPTELEFVMQKDSIQKVAAQFGGKRLNEEFKSLLMKYNL</sequence>
<name>B3JE76_9BACT</name>
<dbReference type="InterPro" id="IPR032675">
    <property type="entry name" value="LRR_dom_sf"/>
</dbReference>
<evidence type="ECO:0000313" key="1">
    <source>
        <dbReference type="EMBL" id="EDV02778.1"/>
    </source>
</evidence>
<dbReference type="HOGENOM" id="CLU_1395170_0_0_10"/>
<proteinExistence type="predicted"/>
<dbReference type="Proteomes" id="UP000003146">
    <property type="component" value="Unassembled WGS sequence"/>
</dbReference>
<dbReference type="STRING" id="470145.BACCOP_00165"/>
<dbReference type="OrthoDB" id="1030440at2"/>
<evidence type="ECO:0000313" key="2">
    <source>
        <dbReference type="Proteomes" id="UP000003146"/>
    </source>
</evidence>
<organism evidence="1 2">
    <name type="scientific">Phocaeicola coprocola DSM 17136</name>
    <dbReference type="NCBI Taxonomy" id="470145"/>
    <lineage>
        <taxon>Bacteria</taxon>
        <taxon>Pseudomonadati</taxon>
        <taxon>Bacteroidota</taxon>
        <taxon>Bacteroidia</taxon>
        <taxon>Bacteroidales</taxon>
        <taxon>Bacteroidaceae</taxon>
        <taxon>Phocaeicola</taxon>
    </lineage>
</organism>
<accession>B3JE76</accession>
<dbReference type="EMBL" id="ABIY02000016">
    <property type="protein sequence ID" value="EDV02778.1"/>
    <property type="molecule type" value="Genomic_DNA"/>
</dbReference>
<reference evidence="1 2" key="1">
    <citation type="submission" date="2008-04" db="EMBL/GenBank/DDBJ databases">
        <title>Draft genome sequence of Bacteroides coprocola (DSM 17136).</title>
        <authorList>
            <person name="Sudarsanam P."/>
            <person name="Ley R."/>
            <person name="Guruge J."/>
            <person name="Turnbaugh P.J."/>
            <person name="Mahowald M."/>
            <person name="Liep D."/>
            <person name="Gordon J."/>
        </authorList>
    </citation>
    <scope>NUCLEOTIDE SEQUENCE [LARGE SCALE GENOMIC DNA]</scope>
    <source>
        <strain evidence="1 2">DSM 17136</strain>
    </source>
</reference>
<gene>
    <name evidence="1" type="ORF">BACCOP_00165</name>
</gene>
<dbReference type="SUPFAM" id="SSF52058">
    <property type="entry name" value="L domain-like"/>
    <property type="match status" value="1"/>
</dbReference>
<evidence type="ECO:0008006" key="3">
    <source>
        <dbReference type="Google" id="ProtNLM"/>
    </source>
</evidence>
<protein>
    <recommendedName>
        <fullName evidence="3">Leucine Rich Repeat protein</fullName>
    </recommendedName>
</protein>